<protein>
    <recommendedName>
        <fullName evidence="3">Thioesterase</fullName>
    </recommendedName>
</protein>
<evidence type="ECO:0008006" key="3">
    <source>
        <dbReference type="Google" id="ProtNLM"/>
    </source>
</evidence>
<dbReference type="Gene3D" id="3.10.129.10">
    <property type="entry name" value="Hotdog Thioesterase"/>
    <property type="match status" value="1"/>
</dbReference>
<dbReference type="Proteomes" id="UP001499988">
    <property type="component" value="Unassembled WGS sequence"/>
</dbReference>
<reference evidence="2" key="1">
    <citation type="journal article" date="2019" name="Int. J. Syst. Evol. Microbiol.">
        <title>The Global Catalogue of Microorganisms (GCM) 10K type strain sequencing project: providing services to taxonomists for standard genome sequencing and annotation.</title>
        <authorList>
            <consortium name="The Broad Institute Genomics Platform"/>
            <consortium name="The Broad Institute Genome Sequencing Center for Infectious Disease"/>
            <person name="Wu L."/>
            <person name="Ma J."/>
        </authorList>
    </citation>
    <scope>NUCLEOTIDE SEQUENCE [LARGE SCALE GENOMIC DNA]</scope>
    <source>
        <strain evidence="2">JCM 18401</strain>
    </source>
</reference>
<evidence type="ECO:0000313" key="2">
    <source>
        <dbReference type="Proteomes" id="UP001499988"/>
    </source>
</evidence>
<dbReference type="EMBL" id="BAABJZ010000024">
    <property type="protein sequence ID" value="GAA4883865.1"/>
    <property type="molecule type" value="Genomic_DNA"/>
</dbReference>
<gene>
    <name evidence="1" type="ORF">GCM10023333_17670</name>
</gene>
<comment type="caution">
    <text evidence="1">The sequence shown here is derived from an EMBL/GenBank/DDBJ whole genome shotgun (WGS) entry which is preliminary data.</text>
</comment>
<dbReference type="InterPro" id="IPR029069">
    <property type="entry name" value="HotDog_dom_sf"/>
</dbReference>
<name>A0ABP9ENV3_9GAMM</name>
<accession>A0ABP9ENV3</accession>
<evidence type="ECO:0000313" key="1">
    <source>
        <dbReference type="EMBL" id="GAA4883865.1"/>
    </source>
</evidence>
<dbReference type="Pfam" id="PF13279">
    <property type="entry name" value="4HBT_2"/>
    <property type="match status" value="1"/>
</dbReference>
<dbReference type="SUPFAM" id="SSF54637">
    <property type="entry name" value="Thioesterase/thiol ester dehydrase-isomerase"/>
    <property type="match status" value="1"/>
</dbReference>
<organism evidence="1 2">
    <name type="scientific">Ferrimonas pelagia</name>
    <dbReference type="NCBI Taxonomy" id="1177826"/>
    <lineage>
        <taxon>Bacteria</taxon>
        <taxon>Pseudomonadati</taxon>
        <taxon>Pseudomonadota</taxon>
        <taxon>Gammaproteobacteria</taxon>
        <taxon>Alteromonadales</taxon>
        <taxon>Ferrimonadaceae</taxon>
        <taxon>Ferrimonas</taxon>
    </lineage>
</organism>
<sequence length="145" mass="16378">MSTRVQIDFPDTPLFTTEFLIGSNQVNRGDHVGNNHFVELCGEIALRYFHQRGLQGFDVLGQQLINGELSLKLLGEGRCFDTLNGEFAVANFHRYGCDFLYRIRRGEQVIALGRFAMLTFDYQQGKLVEASDGFAAFFVEAESLN</sequence>
<proteinExistence type="predicted"/>
<dbReference type="RefSeq" id="WP_345334996.1">
    <property type="nucleotide sequence ID" value="NZ_BAABJZ010000024.1"/>
</dbReference>
<keyword evidence="2" id="KW-1185">Reference proteome</keyword>